<protein>
    <recommendedName>
        <fullName evidence="1">RNase H type-1 domain-containing protein</fullName>
    </recommendedName>
</protein>
<dbReference type="EMBL" id="VXIS01000341">
    <property type="protein sequence ID" value="KAA8894420.1"/>
    <property type="molecule type" value="Genomic_DNA"/>
</dbReference>
<dbReference type="InterPro" id="IPR036397">
    <property type="entry name" value="RNaseH_sf"/>
</dbReference>
<dbReference type="InParanoid" id="A0A5J5EGB8"/>
<keyword evidence="3" id="KW-1185">Reference proteome</keyword>
<evidence type="ECO:0000313" key="3">
    <source>
        <dbReference type="Proteomes" id="UP000326924"/>
    </source>
</evidence>
<evidence type="ECO:0000313" key="2">
    <source>
        <dbReference type="EMBL" id="KAA8894420.1"/>
    </source>
</evidence>
<dbReference type="Gene3D" id="3.30.420.10">
    <property type="entry name" value="Ribonuclease H-like superfamily/Ribonuclease H"/>
    <property type="match status" value="1"/>
</dbReference>
<proteinExistence type="predicted"/>
<name>A0A5J5EGB8_9PEZI</name>
<dbReference type="Proteomes" id="UP000326924">
    <property type="component" value="Unassembled WGS sequence"/>
</dbReference>
<comment type="caution">
    <text evidence="2">The sequence shown here is derived from an EMBL/GenBank/DDBJ whole genome shotgun (WGS) entry which is preliminary data.</text>
</comment>
<dbReference type="AlphaFoldDB" id="A0A5J5EGB8"/>
<dbReference type="GO" id="GO:0003676">
    <property type="term" value="F:nucleic acid binding"/>
    <property type="evidence" value="ECO:0007669"/>
    <property type="project" value="InterPro"/>
</dbReference>
<gene>
    <name evidence="2" type="ORF">FN846DRAFT_769058</name>
</gene>
<evidence type="ECO:0000259" key="1">
    <source>
        <dbReference type="Pfam" id="PF00075"/>
    </source>
</evidence>
<dbReference type="SUPFAM" id="SSF53098">
    <property type="entry name" value="Ribonuclease H-like"/>
    <property type="match status" value="1"/>
</dbReference>
<dbReference type="Pfam" id="PF00075">
    <property type="entry name" value="RNase_H"/>
    <property type="match status" value="1"/>
</dbReference>
<feature type="domain" description="RNase H type-1" evidence="1">
    <location>
        <begin position="67"/>
        <end position="128"/>
    </location>
</feature>
<sequence length="156" mass="16855">CIIISIAGRVSPAGNSLTYGIFHGPGSPRNRSGSVPLSPHERTRTRLHAELYATELVLKQVLGLLNVTNGQKEWPEARNVVLVTDSRRIMHALSSCVYTWKANGWTRARGKKAVANAAAWKAILDLVEELEARGVGVRVWTVSEAVNTDATGLAAS</sequence>
<feature type="non-terminal residue" evidence="2">
    <location>
        <position position="156"/>
    </location>
</feature>
<reference evidence="2 3" key="1">
    <citation type="submission" date="2019-09" db="EMBL/GenBank/DDBJ databases">
        <title>Draft genome of the ectomycorrhizal ascomycete Sphaerosporella brunnea.</title>
        <authorList>
            <consortium name="DOE Joint Genome Institute"/>
            <person name="Benucci G.M."/>
            <person name="Marozzi G."/>
            <person name="Antonielli L."/>
            <person name="Sanchez S."/>
            <person name="Marco P."/>
            <person name="Wang X."/>
            <person name="Falini L.B."/>
            <person name="Barry K."/>
            <person name="Haridas S."/>
            <person name="Lipzen A."/>
            <person name="Labutti K."/>
            <person name="Grigoriev I.V."/>
            <person name="Murat C."/>
            <person name="Martin F."/>
            <person name="Albertini E."/>
            <person name="Donnini D."/>
            <person name="Bonito G."/>
        </authorList>
    </citation>
    <scope>NUCLEOTIDE SEQUENCE [LARGE SCALE GENOMIC DNA]</scope>
    <source>
        <strain evidence="2 3">Sb_GMNB300</strain>
    </source>
</reference>
<dbReference type="InterPro" id="IPR012337">
    <property type="entry name" value="RNaseH-like_sf"/>
</dbReference>
<organism evidence="2 3">
    <name type="scientific">Sphaerosporella brunnea</name>
    <dbReference type="NCBI Taxonomy" id="1250544"/>
    <lineage>
        <taxon>Eukaryota</taxon>
        <taxon>Fungi</taxon>
        <taxon>Dikarya</taxon>
        <taxon>Ascomycota</taxon>
        <taxon>Pezizomycotina</taxon>
        <taxon>Pezizomycetes</taxon>
        <taxon>Pezizales</taxon>
        <taxon>Pyronemataceae</taxon>
        <taxon>Sphaerosporella</taxon>
    </lineage>
</organism>
<dbReference type="GO" id="GO:0004523">
    <property type="term" value="F:RNA-DNA hybrid ribonuclease activity"/>
    <property type="evidence" value="ECO:0007669"/>
    <property type="project" value="InterPro"/>
</dbReference>
<feature type="non-terminal residue" evidence="2">
    <location>
        <position position="1"/>
    </location>
</feature>
<dbReference type="InterPro" id="IPR002156">
    <property type="entry name" value="RNaseH_domain"/>
</dbReference>
<dbReference type="OrthoDB" id="5313488at2759"/>
<accession>A0A5J5EGB8</accession>